<feature type="region of interest" description="Disordered" evidence="1">
    <location>
        <begin position="141"/>
        <end position="172"/>
    </location>
</feature>
<keyword evidence="3" id="KW-1185">Reference proteome</keyword>
<dbReference type="EMBL" id="JARAWJ010000039">
    <property type="protein sequence ID" value="MDX3042610.1"/>
    <property type="molecule type" value="Genomic_DNA"/>
</dbReference>
<evidence type="ECO:0000313" key="2">
    <source>
        <dbReference type="EMBL" id="MDX3042610.1"/>
    </source>
</evidence>
<dbReference type="InterPro" id="IPR007922">
    <property type="entry name" value="DciA-like"/>
</dbReference>
<evidence type="ECO:0000313" key="3">
    <source>
        <dbReference type="Proteomes" id="UP001282474"/>
    </source>
</evidence>
<evidence type="ECO:0000256" key="1">
    <source>
        <dbReference type="SAM" id="MobiDB-lite"/>
    </source>
</evidence>
<comment type="caution">
    <text evidence="2">The sequence shown here is derived from an EMBL/GenBank/DDBJ whole genome shotgun (WGS) entry which is preliminary data.</text>
</comment>
<accession>A0ABU4MYL6</accession>
<reference evidence="2 3" key="1">
    <citation type="journal article" date="2023" name="Microb. Genom.">
        <title>Mesoterricola silvestris gen. nov., sp. nov., Mesoterricola sediminis sp. nov., Geothrix oryzae sp. nov., Geothrix edaphica sp. nov., Geothrix rubra sp. nov., and Geothrix limicola sp. nov., six novel members of Acidobacteriota isolated from soils.</title>
        <authorList>
            <person name="Weisberg A.J."/>
            <person name="Pearce E."/>
            <person name="Kramer C.G."/>
            <person name="Chang J.H."/>
            <person name="Clarke C.R."/>
        </authorList>
    </citation>
    <scope>NUCLEOTIDE SEQUENCE [LARGE SCALE GENOMIC DNA]</scope>
    <source>
        <strain evidence="2 3">NE20-4-1</strain>
    </source>
</reference>
<dbReference type="PANTHER" id="PTHR36456">
    <property type="entry name" value="UPF0232 PROTEIN SCO3875"/>
    <property type="match status" value="1"/>
</dbReference>
<dbReference type="Pfam" id="PF05258">
    <property type="entry name" value="DciA"/>
    <property type="match status" value="1"/>
</dbReference>
<organism evidence="2 3">
    <name type="scientific">Streptomyces caniscabiei</name>
    <dbReference type="NCBI Taxonomy" id="2746961"/>
    <lineage>
        <taxon>Bacteria</taxon>
        <taxon>Bacillati</taxon>
        <taxon>Actinomycetota</taxon>
        <taxon>Actinomycetes</taxon>
        <taxon>Kitasatosporales</taxon>
        <taxon>Streptomycetaceae</taxon>
        <taxon>Streptomyces</taxon>
    </lineage>
</organism>
<dbReference type="Proteomes" id="UP001282474">
    <property type="component" value="Unassembled WGS sequence"/>
</dbReference>
<gene>
    <name evidence="2" type="ORF">PV383_36315</name>
</gene>
<protein>
    <submittedName>
        <fullName evidence="2">DciA family protein</fullName>
    </submittedName>
</protein>
<dbReference type="RefSeq" id="WP_193382911.1">
    <property type="nucleotide sequence ID" value="NZ_JABXWI010000031.1"/>
</dbReference>
<sequence>MTDTPPSESGVDLARAALAAVRAAAKTRPLQPVKPTRARRVARTGGRDPLALGSAITGMMTERGWEPPEEGGSVLDQWPAIAPELVGKVAAVRLEHDTGVLHLKPVSDAYATQLRLFQPQILRRIREKTGTRAVRALRILAPGDTPAARDDTGPQPTGQAPAPEVPVRTRETASAGYRAALELSLAHRPSREPADPYTVDAIARQDQALRAKRLPEDEHAEYLAERERLERQAGPAPGSVEASRAAALAYKQREAAGLTQPRRAFDVA</sequence>
<dbReference type="PANTHER" id="PTHR36456:SF1">
    <property type="entry name" value="UPF0232 PROTEIN SCO3875"/>
    <property type="match status" value="1"/>
</dbReference>
<proteinExistence type="predicted"/>
<name>A0ABU4MYL6_9ACTN</name>